<protein>
    <submittedName>
        <fullName evidence="1">Metallo-hydrolase/oxidoreductase</fullName>
    </submittedName>
</protein>
<reference evidence="1" key="1">
    <citation type="submission" date="2021-02" db="EMBL/GenBank/DDBJ databases">
        <authorList>
            <consortium name="DOE Joint Genome Institute"/>
            <person name="Ahrendt S."/>
            <person name="Looney B.P."/>
            <person name="Miyauchi S."/>
            <person name="Morin E."/>
            <person name="Drula E."/>
            <person name="Courty P.E."/>
            <person name="Chicoki N."/>
            <person name="Fauchery L."/>
            <person name="Kohler A."/>
            <person name="Kuo A."/>
            <person name="Labutti K."/>
            <person name="Pangilinan J."/>
            <person name="Lipzen A."/>
            <person name="Riley R."/>
            <person name="Andreopoulos W."/>
            <person name="He G."/>
            <person name="Johnson J."/>
            <person name="Barry K.W."/>
            <person name="Grigoriev I.V."/>
            <person name="Nagy L."/>
            <person name="Hibbett D."/>
            <person name="Henrissat B."/>
            <person name="Matheny P.B."/>
            <person name="Labbe J."/>
            <person name="Martin F."/>
        </authorList>
    </citation>
    <scope>NUCLEOTIDE SEQUENCE</scope>
    <source>
        <strain evidence="1">FP105234-sp</strain>
    </source>
</reference>
<accession>A0ACB8RTA2</accession>
<dbReference type="EMBL" id="MU275912">
    <property type="protein sequence ID" value="KAI0047067.1"/>
    <property type="molecule type" value="Genomic_DNA"/>
</dbReference>
<evidence type="ECO:0000313" key="2">
    <source>
        <dbReference type="Proteomes" id="UP000814033"/>
    </source>
</evidence>
<proteinExistence type="predicted"/>
<sequence>MEKLESLLNVTRLSDRVVRVLGQNPGKFTLQGTNTYLIGTSNPYVLLDTGEGRPEYPPLLRTALASVSNHTLPDVSDIILTHRHHDHVRGLPSVLTLLRELWDARNPGAPFSPPRIHKFPISTDTALDELAASLPDGSYAPSAGGGAFHPLEDGQEFTPREGEGRVEQALRIVHTPGHTTDSIALLYPADRALFTGDTVLGQGTAVFEDLASYLSSLSTLVALSSEGDGYGILYPAHGPVVQDGAKTIATYRAHRLEREAQIVGVLRGAPPEGAGAWSTWGIVSTLYAQYPTSLWEPAAHGVTLHLRKLQGEGRVAAQGGEGKDARWVLT</sequence>
<dbReference type="Proteomes" id="UP000814033">
    <property type="component" value="Unassembled WGS sequence"/>
</dbReference>
<reference evidence="1" key="2">
    <citation type="journal article" date="2022" name="New Phytol.">
        <title>Evolutionary transition to the ectomycorrhizal habit in the genomes of a hyperdiverse lineage of mushroom-forming fungi.</title>
        <authorList>
            <person name="Looney B."/>
            <person name="Miyauchi S."/>
            <person name="Morin E."/>
            <person name="Drula E."/>
            <person name="Courty P.E."/>
            <person name="Kohler A."/>
            <person name="Kuo A."/>
            <person name="LaButti K."/>
            <person name="Pangilinan J."/>
            <person name="Lipzen A."/>
            <person name="Riley R."/>
            <person name="Andreopoulos W."/>
            <person name="He G."/>
            <person name="Johnson J."/>
            <person name="Nolan M."/>
            <person name="Tritt A."/>
            <person name="Barry K.W."/>
            <person name="Grigoriev I.V."/>
            <person name="Nagy L.G."/>
            <person name="Hibbett D."/>
            <person name="Henrissat B."/>
            <person name="Matheny P.B."/>
            <person name="Labbe J."/>
            <person name="Martin F.M."/>
        </authorList>
    </citation>
    <scope>NUCLEOTIDE SEQUENCE</scope>
    <source>
        <strain evidence="1">FP105234-sp</strain>
    </source>
</reference>
<evidence type="ECO:0000313" key="1">
    <source>
        <dbReference type="EMBL" id="KAI0047067.1"/>
    </source>
</evidence>
<name>A0ACB8RTA2_9AGAM</name>
<comment type="caution">
    <text evidence="1">The sequence shown here is derived from an EMBL/GenBank/DDBJ whole genome shotgun (WGS) entry which is preliminary data.</text>
</comment>
<organism evidence="1 2">
    <name type="scientific">Auriscalpium vulgare</name>
    <dbReference type="NCBI Taxonomy" id="40419"/>
    <lineage>
        <taxon>Eukaryota</taxon>
        <taxon>Fungi</taxon>
        <taxon>Dikarya</taxon>
        <taxon>Basidiomycota</taxon>
        <taxon>Agaricomycotina</taxon>
        <taxon>Agaricomycetes</taxon>
        <taxon>Russulales</taxon>
        <taxon>Auriscalpiaceae</taxon>
        <taxon>Auriscalpium</taxon>
    </lineage>
</organism>
<gene>
    <name evidence="1" type="ORF">FA95DRAFT_1541758</name>
</gene>
<keyword evidence="2" id="KW-1185">Reference proteome</keyword>